<evidence type="ECO:0008006" key="3">
    <source>
        <dbReference type="Google" id="ProtNLM"/>
    </source>
</evidence>
<dbReference type="Gene3D" id="3.40.50.620">
    <property type="entry name" value="HUPs"/>
    <property type="match status" value="1"/>
</dbReference>
<dbReference type="InterPro" id="IPR014729">
    <property type="entry name" value="Rossmann-like_a/b/a_fold"/>
</dbReference>
<dbReference type="Proteomes" id="UP000235672">
    <property type="component" value="Unassembled WGS sequence"/>
</dbReference>
<dbReference type="OrthoDB" id="3558741at2759"/>
<reference evidence="1 2" key="1">
    <citation type="submission" date="2016-05" db="EMBL/GenBank/DDBJ databases">
        <title>A degradative enzymes factory behind the ericoid mycorrhizal symbiosis.</title>
        <authorList>
            <consortium name="DOE Joint Genome Institute"/>
            <person name="Martino E."/>
            <person name="Morin E."/>
            <person name="Grelet G."/>
            <person name="Kuo A."/>
            <person name="Kohler A."/>
            <person name="Daghino S."/>
            <person name="Barry K."/>
            <person name="Choi C."/>
            <person name="Cichocki N."/>
            <person name="Clum A."/>
            <person name="Copeland A."/>
            <person name="Hainaut M."/>
            <person name="Haridas S."/>
            <person name="Labutti K."/>
            <person name="Lindquist E."/>
            <person name="Lipzen A."/>
            <person name="Khouja H.-R."/>
            <person name="Murat C."/>
            <person name="Ohm R."/>
            <person name="Olson A."/>
            <person name="Spatafora J."/>
            <person name="Veneault-Fourrey C."/>
            <person name="Henrissat B."/>
            <person name="Grigoriev I."/>
            <person name="Martin F."/>
            <person name="Perotto S."/>
        </authorList>
    </citation>
    <scope>NUCLEOTIDE SEQUENCE [LARGE SCALE GENOMIC DNA]</scope>
    <source>
        <strain evidence="1 2">UAMH 7357</strain>
    </source>
</reference>
<dbReference type="SUPFAM" id="SSF52374">
    <property type="entry name" value="Nucleotidylyl transferase"/>
    <property type="match status" value="1"/>
</dbReference>
<dbReference type="EMBL" id="KZ613490">
    <property type="protein sequence ID" value="PMD19239.1"/>
    <property type="molecule type" value="Genomic_DNA"/>
</dbReference>
<accession>A0A2J6PYX0</accession>
<sequence length="316" mass="34937">APNTISPYLQAALQHPSLSGTVSIYNPSFSPSPSPQTSPSLAHNKPNTLLLYPGSFNPPHVGHLATIQYLYLHRQTLNLTTLFLFSDPSSTILSKRKAHNSIILPLSLRNEIFYNTPELTPLIQAGFLQILVGTMDSHIQFLRYLTDLMVKDGWDVKLVGFLGGDKLSRDSKPDEKPGELGIWGPVDEFLILNARRPVDFYTPSTPSTPSNPLAPENLPGCTKWERGRGTGDNFWGVEAERGAEREAEREVGVEWVCRALSVEGEPIIRFQANGESMSDGVSSTAIRKIMCEAPNEILHEELAPHVLGVDMVVEWL</sequence>
<evidence type="ECO:0000313" key="2">
    <source>
        <dbReference type="Proteomes" id="UP000235672"/>
    </source>
</evidence>
<dbReference type="AlphaFoldDB" id="A0A2J6PYX0"/>
<keyword evidence="2" id="KW-1185">Reference proteome</keyword>
<organism evidence="1 2">
    <name type="scientific">Hyaloscypha hepaticicola</name>
    <dbReference type="NCBI Taxonomy" id="2082293"/>
    <lineage>
        <taxon>Eukaryota</taxon>
        <taxon>Fungi</taxon>
        <taxon>Dikarya</taxon>
        <taxon>Ascomycota</taxon>
        <taxon>Pezizomycotina</taxon>
        <taxon>Leotiomycetes</taxon>
        <taxon>Helotiales</taxon>
        <taxon>Hyaloscyphaceae</taxon>
        <taxon>Hyaloscypha</taxon>
    </lineage>
</organism>
<proteinExistence type="predicted"/>
<name>A0A2J6PYX0_9HELO</name>
<feature type="non-terminal residue" evidence="1">
    <location>
        <position position="316"/>
    </location>
</feature>
<gene>
    <name evidence="1" type="ORF">NA56DRAFT_545391</name>
</gene>
<feature type="non-terminal residue" evidence="1">
    <location>
        <position position="1"/>
    </location>
</feature>
<dbReference type="STRING" id="1745343.A0A2J6PYX0"/>
<evidence type="ECO:0000313" key="1">
    <source>
        <dbReference type="EMBL" id="PMD19239.1"/>
    </source>
</evidence>
<protein>
    <recommendedName>
        <fullName evidence="3">Cytidyltransferase-like domain-containing protein</fullName>
    </recommendedName>
</protein>